<gene>
    <name evidence="13" type="ORF">ISF_03872</name>
</gene>
<dbReference type="PANTHER" id="PTHR20961:SF148">
    <property type="entry name" value="EGF DOMAIN-SPECIFIC O-LINKED N-ACETYLGLUCOSAMINE TRANSFERASE"/>
    <property type="match status" value="1"/>
</dbReference>
<evidence type="ECO:0000313" key="13">
    <source>
        <dbReference type="EMBL" id="OAA66034.1"/>
    </source>
</evidence>
<organism evidence="13 14">
    <name type="scientific">Cordyceps fumosorosea (strain ARSEF 2679)</name>
    <name type="common">Isaria fumosorosea</name>
    <dbReference type="NCBI Taxonomy" id="1081104"/>
    <lineage>
        <taxon>Eukaryota</taxon>
        <taxon>Fungi</taxon>
        <taxon>Dikarya</taxon>
        <taxon>Ascomycota</taxon>
        <taxon>Pezizomycotina</taxon>
        <taxon>Sordariomycetes</taxon>
        <taxon>Hypocreomycetidae</taxon>
        <taxon>Hypocreales</taxon>
        <taxon>Cordycipitaceae</taxon>
        <taxon>Cordyceps</taxon>
    </lineage>
</organism>
<dbReference type="RefSeq" id="XP_018705058.1">
    <property type="nucleotide sequence ID" value="XM_018847478.1"/>
</dbReference>
<evidence type="ECO:0000256" key="8">
    <source>
        <dbReference type="ARBA" id="ARBA00042574"/>
    </source>
</evidence>
<dbReference type="EC" id="2.4.1.255" evidence="1"/>
<dbReference type="InterPro" id="IPR007657">
    <property type="entry name" value="Glycosyltransferase_61"/>
</dbReference>
<keyword evidence="6" id="KW-0325">Glycoprotein</keyword>
<reference evidence="13 14" key="1">
    <citation type="journal article" date="2016" name="Genome Biol. Evol.">
        <title>Divergent and convergent evolution of fungal pathogenicity.</title>
        <authorList>
            <person name="Shang Y."/>
            <person name="Xiao G."/>
            <person name="Zheng P."/>
            <person name="Cen K."/>
            <person name="Zhan S."/>
            <person name="Wang C."/>
        </authorList>
    </citation>
    <scope>NUCLEOTIDE SEQUENCE [LARGE SCALE GENOMIC DNA]</scope>
    <source>
        <strain evidence="13 14">ARSEF 2679</strain>
    </source>
</reference>
<comment type="catalytic activity">
    <reaction evidence="9">
        <text>L-seryl-[protein] + UDP-N-acetyl-alpha-D-glucosamine = 3-O-(N-acetyl-beta-D-glucosaminyl)-L-seryl-[protein] + UDP + H(+)</text>
        <dbReference type="Rhea" id="RHEA:48904"/>
        <dbReference type="Rhea" id="RHEA-COMP:9863"/>
        <dbReference type="Rhea" id="RHEA-COMP:12251"/>
        <dbReference type="ChEBI" id="CHEBI:15378"/>
        <dbReference type="ChEBI" id="CHEBI:29999"/>
        <dbReference type="ChEBI" id="CHEBI:57705"/>
        <dbReference type="ChEBI" id="CHEBI:58223"/>
        <dbReference type="ChEBI" id="CHEBI:90838"/>
        <dbReference type="EC" id="2.4.1.255"/>
    </reaction>
</comment>
<evidence type="ECO:0000256" key="3">
    <source>
        <dbReference type="ARBA" id="ARBA00022679"/>
    </source>
</evidence>
<keyword evidence="2" id="KW-0328">Glycosyltransferase</keyword>
<keyword evidence="11" id="KW-0812">Transmembrane</keyword>
<evidence type="ECO:0000259" key="12">
    <source>
        <dbReference type="Pfam" id="PF04577"/>
    </source>
</evidence>
<evidence type="ECO:0000256" key="2">
    <source>
        <dbReference type="ARBA" id="ARBA00022676"/>
    </source>
</evidence>
<dbReference type="GO" id="GO:0005788">
    <property type="term" value="C:endoplasmic reticulum lumen"/>
    <property type="evidence" value="ECO:0007669"/>
    <property type="project" value="TreeGrafter"/>
</dbReference>
<keyword evidence="11" id="KW-1133">Transmembrane helix</keyword>
<evidence type="ECO:0000256" key="4">
    <source>
        <dbReference type="ARBA" id="ARBA00022729"/>
    </source>
</evidence>
<protein>
    <recommendedName>
        <fullName evidence="7">EGF domain-specific O-linked N-acetylglucosamine transferase</fullName>
        <ecNumber evidence="1">2.4.1.255</ecNumber>
    </recommendedName>
    <alternativeName>
        <fullName evidence="8">Extracellular O-linked N-acetylglucosamine transferase</fullName>
    </alternativeName>
</protein>
<accession>A0A167Y9T1</accession>
<name>A0A167Y9T1_CORFA</name>
<evidence type="ECO:0000256" key="1">
    <source>
        <dbReference type="ARBA" id="ARBA00011970"/>
    </source>
</evidence>
<dbReference type="AlphaFoldDB" id="A0A167Y9T1"/>
<feature type="domain" description="Glycosyltransferase 61 catalytic" evidence="12">
    <location>
        <begin position="282"/>
        <end position="405"/>
    </location>
</feature>
<comment type="caution">
    <text evidence="13">The sequence shown here is derived from an EMBL/GenBank/DDBJ whole genome shotgun (WGS) entry which is preliminary data.</text>
</comment>
<dbReference type="EMBL" id="AZHB01000008">
    <property type="protein sequence ID" value="OAA66034.1"/>
    <property type="molecule type" value="Genomic_DNA"/>
</dbReference>
<evidence type="ECO:0000256" key="9">
    <source>
        <dbReference type="ARBA" id="ARBA00048317"/>
    </source>
</evidence>
<dbReference type="GO" id="GO:0097363">
    <property type="term" value="F:protein O-acetylglucosaminyltransferase activity"/>
    <property type="evidence" value="ECO:0007669"/>
    <property type="project" value="UniProtKB-EC"/>
</dbReference>
<dbReference type="GeneID" id="30020164"/>
<dbReference type="Proteomes" id="UP000076744">
    <property type="component" value="Unassembled WGS sequence"/>
</dbReference>
<keyword evidence="5" id="KW-0256">Endoplasmic reticulum</keyword>
<comment type="catalytic activity">
    <reaction evidence="10">
        <text>L-threonyl-[protein] + UDP-N-acetyl-alpha-D-glucosamine = 3-O-(N-acetyl-beta-D-glucosaminyl)-L-threonyl-[protein] + UDP + H(+)</text>
        <dbReference type="Rhea" id="RHEA:48908"/>
        <dbReference type="Rhea" id="RHEA-COMP:11060"/>
        <dbReference type="Rhea" id="RHEA-COMP:12252"/>
        <dbReference type="ChEBI" id="CHEBI:15378"/>
        <dbReference type="ChEBI" id="CHEBI:30013"/>
        <dbReference type="ChEBI" id="CHEBI:57705"/>
        <dbReference type="ChEBI" id="CHEBI:58223"/>
        <dbReference type="ChEBI" id="CHEBI:90840"/>
        <dbReference type="EC" id="2.4.1.255"/>
    </reaction>
</comment>
<sequence length="478" mass="53465">MILPFLSRRQVQILSSALIISLCLSVYYFLATSGARRLTRISKLQPTADTRPPHTPTDYAAPTSESMWCQERFGLRFLENMRNFTGSYCDPEAKSSLNCFWSETKKGRLDTTCYARGAVFDPERKAFHIDCPLRAAQDNAAGLPRVPDDMHAYWYETGPLQILNKALLLDAAAAAPRPDAERTTILVKREGTHNLWHSLMEIMSLSWSLDALQMSSTETGAAYLSPSQMNSTQIVLVDDFDLGPYIELWRLFAQKPIRRLSELDAEEPPSNIVVPLVGGSNPLWQGDWEELKCTEASLVTTFVRRVLDLYKISDADGDPARTGGSDADIVVTFVDRKGARELVDQDAHIEALRVAVPHMKLDVVDFASMPLHQQVQVARHTDVLIGVHGAGLTHSMFMKPGAVLVEVLPADFTHKGFRNLAQMLGHGYFRTHAQPAAPKRRRDWQQDPVEIDQQRLIDAVRAGVQAMYSRGGRSYDIS</sequence>
<evidence type="ECO:0000256" key="5">
    <source>
        <dbReference type="ARBA" id="ARBA00022824"/>
    </source>
</evidence>
<dbReference type="PANTHER" id="PTHR20961">
    <property type="entry name" value="GLYCOSYLTRANSFERASE"/>
    <property type="match status" value="1"/>
</dbReference>
<dbReference type="STRING" id="1081104.A0A167Y9T1"/>
<dbReference type="OrthoDB" id="529273at2759"/>
<feature type="transmembrane region" description="Helical" evidence="11">
    <location>
        <begin position="12"/>
        <end position="30"/>
    </location>
</feature>
<evidence type="ECO:0000256" key="7">
    <source>
        <dbReference type="ARBA" id="ARBA00040944"/>
    </source>
</evidence>
<keyword evidence="3" id="KW-0808">Transferase</keyword>
<keyword evidence="11" id="KW-0472">Membrane</keyword>
<dbReference type="InterPro" id="IPR049625">
    <property type="entry name" value="Glyco_transf_61_cat"/>
</dbReference>
<evidence type="ECO:0000256" key="6">
    <source>
        <dbReference type="ARBA" id="ARBA00023180"/>
    </source>
</evidence>
<keyword evidence="4" id="KW-0732">Signal</keyword>
<dbReference type="Pfam" id="PF04577">
    <property type="entry name" value="Glyco_transf_61"/>
    <property type="match status" value="1"/>
</dbReference>
<evidence type="ECO:0000313" key="14">
    <source>
        <dbReference type="Proteomes" id="UP000076744"/>
    </source>
</evidence>
<evidence type="ECO:0000256" key="10">
    <source>
        <dbReference type="ARBA" id="ARBA00049432"/>
    </source>
</evidence>
<evidence type="ECO:0000256" key="11">
    <source>
        <dbReference type="SAM" id="Phobius"/>
    </source>
</evidence>
<keyword evidence="14" id="KW-1185">Reference proteome</keyword>
<proteinExistence type="predicted"/>